<dbReference type="RefSeq" id="WP_172272048.1">
    <property type="nucleotide sequence ID" value="NZ_CASGMU010000001.1"/>
</dbReference>
<gene>
    <name evidence="1" type="ORF">HPS56_00275</name>
</gene>
<proteinExistence type="predicted"/>
<evidence type="ECO:0000313" key="2">
    <source>
        <dbReference type="Proteomes" id="UP000714420"/>
    </source>
</evidence>
<keyword evidence="2" id="KW-1185">Reference proteome</keyword>
<sequence length="253" mass="29218">MKHLFFIFTIFANAIYMHAQGFKQGSQWSYYLLVDNAENTYAGFTKYEIDGTCEMNGKTYNKLYSTRYLGNGQYSDREYVLGLRTENGKVYVCQDEYKNVGQGTDIYMPYQTTEDNEVILYDFTQKKGDFVGVTETWGEDAIEVANIENTTLFNGESRKKLMLFQGYWIDENTPDYTILIEGIGCINSLGQLINYINAIDIPTYRHMGACLNLYIEGNSVIYKAPQYSGDPTQEHLSYTTYKEDLFLRTSYPE</sequence>
<evidence type="ECO:0000313" key="1">
    <source>
        <dbReference type="EMBL" id="NPD90807.1"/>
    </source>
</evidence>
<reference evidence="1 2" key="1">
    <citation type="submission" date="2020-05" db="EMBL/GenBank/DDBJ databases">
        <title>Distinct polysaccharide utilization as determinants for interspecies competition between intestinal Prevotella spp.</title>
        <authorList>
            <person name="Galvez E.J.C."/>
            <person name="Iljazovic A."/>
            <person name="Strowig T."/>
        </authorList>
    </citation>
    <scope>NUCLEOTIDE SEQUENCE [LARGE SCALE GENOMIC DNA]</scope>
    <source>
        <strain evidence="1 2">PMUR</strain>
    </source>
</reference>
<name>A0ABX2AKP3_9BACT</name>
<protein>
    <submittedName>
        <fullName evidence="1">Uncharacterized protein</fullName>
    </submittedName>
</protein>
<organism evidence="1 2">
    <name type="scientific">Xylanibacter muris</name>
    <dbReference type="NCBI Taxonomy" id="2736290"/>
    <lineage>
        <taxon>Bacteria</taxon>
        <taxon>Pseudomonadati</taxon>
        <taxon>Bacteroidota</taxon>
        <taxon>Bacteroidia</taxon>
        <taxon>Bacteroidales</taxon>
        <taxon>Prevotellaceae</taxon>
        <taxon>Xylanibacter</taxon>
    </lineage>
</organism>
<dbReference type="Proteomes" id="UP000714420">
    <property type="component" value="Unassembled WGS sequence"/>
</dbReference>
<dbReference type="EMBL" id="JABKKF010000001">
    <property type="protein sequence ID" value="NPD90807.1"/>
    <property type="molecule type" value="Genomic_DNA"/>
</dbReference>
<comment type="caution">
    <text evidence="1">The sequence shown here is derived from an EMBL/GenBank/DDBJ whole genome shotgun (WGS) entry which is preliminary data.</text>
</comment>
<accession>A0ABX2AKP3</accession>